<dbReference type="AlphaFoldDB" id="A0A9N8W6U8"/>
<dbReference type="SMART" id="SM00443">
    <property type="entry name" value="G_patch"/>
    <property type="match status" value="1"/>
</dbReference>
<dbReference type="GO" id="GO:0003676">
    <property type="term" value="F:nucleic acid binding"/>
    <property type="evidence" value="ECO:0007669"/>
    <property type="project" value="InterPro"/>
</dbReference>
<feature type="region of interest" description="Disordered" evidence="1">
    <location>
        <begin position="255"/>
        <end position="274"/>
    </location>
</feature>
<organism evidence="3 4">
    <name type="scientific">Paraglomus occultum</name>
    <dbReference type="NCBI Taxonomy" id="144539"/>
    <lineage>
        <taxon>Eukaryota</taxon>
        <taxon>Fungi</taxon>
        <taxon>Fungi incertae sedis</taxon>
        <taxon>Mucoromycota</taxon>
        <taxon>Glomeromycotina</taxon>
        <taxon>Glomeromycetes</taxon>
        <taxon>Paraglomerales</taxon>
        <taxon>Paraglomeraceae</taxon>
        <taxon>Paraglomus</taxon>
    </lineage>
</organism>
<comment type="caution">
    <text evidence="3">The sequence shown here is derived from an EMBL/GenBank/DDBJ whole genome shotgun (WGS) entry which is preliminary data.</text>
</comment>
<accession>A0A9N8W6U8</accession>
<feature type="region of interest" description="Disordered" evidence="1">
    <location>
        <begin position="18"/>
        <end position="56"/>
    </location>
</feature>
<dbReference type="InterPro" id="IPR000467">
    <property type="entry name" value="G_patch_dom"/>
</dbReference>
<gene>
    <name evidence="3" type="ORF">POCULU_LOCUS1305</name>
</gene>
<dbReference type="EMBL" id="CAJVPJ010000094">
    <property type="protein sequence ID" value="CAG8476310.1"/>
    <property type="molecule type" value="Genomic_DNA"/>
</dbReference>
<evidence type="ECO:0000313" key="3">
    <source>
        <dbReference type="EMBL" id="CAG8476310.1"/>
    </source>
</evidence>
<sequence length="552" mass="61913">MIQSMLNSCFNIQALTGGAPPRNTTNNHMQIHGAFNGESSLRPRKKKKPKHNNNTVRNIQSKYQSEYYKTHADESSNLPPDLYENSSCSSGGYESEVLSQAFEWLDEDADPPGVKVETPIKQELTNAAPGPSRDWGGALAHKPVRREEDELYNESLLKLYENGDSRGYMQTSVTQNDSNLSLNTDDEGQERFSQMTINRGQAGVKGKGTEYKRGRTMHPEIISEDELQSDEMESLRDYFQNVSANDPDYIRSLEDKEAAASTDSDYSDDDSSSVDGIDFEELQAMGSESRNQVVAENAIGFRAVSSAVFEGPENEWNCYGYNTLEEIYDDGNTVFHQSSVQTNGAHSGYNGFTSYNDMTLSGRGDFKARLERVNLRSANMPAMTNYENYIGAYKGGKRMKQLRRDLVLQQMFSTARRHAHVIAKHYRLETDFNHREYFCSLTIYKTQLTRMPNNMERIHKYLAFAKKDLKRIRPTAKVKNPELLNKVRPPAGSIVGASAPPISAKNIGHQMLSKLGWSEGQTLGRSGGIAEPIEARVKVGRKGLGANETRKI</sequence>
<reference evidence="3" key="1">
    <citation type="submission" date="2021-06" db="EMBL/GenBank/DDBJ databases">
        <authorList>
            <person name="Kallberg Y."/>
            <person name="Tangrot J."/>
            <person name="Rosling A."/>
        </authorList>
    </citation>
    <scope>NUCLEOTIDE SEQUENCE</scope>
    <source>
        <strain evidence="3">IA702</strain>
    </source>
</reference>
<dbReference type="Proteomes" id="UP000789572">
    <property type="component" value="Unassembled WGS sequence"/>
</dbReference>
<dbReference type="PANTHER" id="PTHR14195">
    <property type="entry name" value="G PATCH DOMAIN CONTAINING PROTEIN 2"/>
    <property type="match status" value="1"/>
</dbReference>
<feature type="compositionally biased region" description="Basic residues" evidence="1">
    <location>
        <begin position="42"/>
        <end position="51"/>
    </location>
</feature>
<protein>
    <submittedName>
        <fullName evidence="3">1575_t:CDS:1</fullName>
    </submittedName>
</protein>
<evidence type="ECO:0000256" key="1">
    <source>
        <dbReference type="SAM" id="MobiDB-lite"/>
    </source>
</evidence>
<keyword evidence="4" id="KW-1185">Reference proteome</keyword>
<feature type="region of interest" description="Disordered" evidence="1">
    <location>
        <begin position="69"/>
        <end position="90"/>
    </location>
</feature>
<proteinExistence type="predicted"/>
<dbReference type="PROSITE" id="PS50174">
    <property type="entry name" value="G_PATCH"/>
    <property type="match status" value="1"/>
</dbReference>
<dbReference type="Pfam" id="PF01585">
    <property type="entry name" value="G-patch"/>
    <property type="match status" value="1"/>
</dbReference>
<feature type="domain" description="G-patch" evidence="2">
    <location>
        <begin position="504"/>
        <end position="549"/>
    </location>
</feature>
<evidence type="ECO:0000313" key="4">
    <source>
        <dbReference type="Proteomes" id="UP000789572"/>
    </source>
</evidence>
<evidence type="ECO:0000259" key="2">
    <source>
        <dbReference type="PROSITE" id="PS50174"/>
    </source>
</evidence>
<name>A0A9N8W6U8_9GLOM</name>
<dbReference type="OrthoDB" id="21470at2759"/>
<dbReference type="InterPro" id="IPR051189">
    <property type="entry name" value="Splicing_assoc_domain"/>
</dbReference>
<feature type="compositionally biased region" description="Acidic residues" evidence="1">
    <location>
        <begin position="265"/>
        <end position="274"/>
    </location>
</feature>